<gene>
    <name evidence="2" type="ORF">I602_2539</name>
</gene>
<dbReference type="EMBL" id="LGBR01000001">
    <property type="protein sequence ID" value="KOY52979.1"/>
    <property type="molecule type" value="Genomic_DNA"/>
</dbReference>
<comment type="caution">
    <text evidence="2">The sequence shown here is derived from an EMBL/GenBank/DDBJ whole genome shotgun (WGS) entry which is preliminary data.</text>
</comment>
<evidence type="ECO:0000313" key="2">
    <source>
        <dbReference type="EMBL" id="KOY52979.1"/>
    </source>
</evidence>
<dbReference type="AlphaFoldDB" id="A0A0M9CIQ3"/>
<accession>A0A0M9CIQ3</accession>
<dbReference type="Proteomes" id="UP000037716">
    <property type="component" value="Unassembled WGS sequence"/>
</dbReference>
<organism evidence="2 3">
    <name type="scientific">Polaribacter dokdonensis DSW-5</name>
    <dbReference type="NCBI Taxonomy" id="1300348"/>
    <lineage>
        <taxon>Bacteria</taxon>
        <taxon>Pseudomonadati</taxon>
        <taxon>Bacteroidota</taxon>
        <taxon>Flavobacteriia</taxon>
        <taxon>Flavobacteriales</taxon>
        <taxon>Flavobacteriaceae</taxon>
    </lineage>
</organism>
<evidence type="ECO:0000256" key="1">
    <source>
        <dbReference type="SAM" id="Phobius"/>
    </source>
</evidence>
<keyword evidence="1" id="KW-1133">Transmembrane helix</keyword>
<keyword evidence="1" id="KW-0472">Membrane</keyword>
<reference evidence="2 3" key="1">
    <citation type="submission" date="2015-07" db="EMBL/GenBank/DDBJ databases">
        <title>Genome of Polaribacter dokdonenesis DSW-5, isolated from seawater off Dokdo in Korea.</title>
        <authorList>
            <person name="Yoon K."/>
            <person name="Song J.Y."/>
            <person name="Kim J.F."/>
        </authorList>
    </citation>
    <scope>NUCLEOTIDE SEQUENCE [LARGE SCALE GENOMIC DNA]</scope>
    <source>
        <strain evidence="2 3">DSW-5</strain>
    </source>
</reference>
<proteinExistence type="predicted"/>
<keyword evidence="1" id="KW-0812">Transmembrane</keyword>
<name>A0A0M9CIQ3_9FLAO</name>
<evidence type="ECO:0000313" key="3">
    <source>
        <dbReference type="Proteomes" id="UP000037716"/>
    </source>
</evidence>
<dbReference type="PATRIC" id="fig|1300348.6.peg.2541"/>
<sequence>MIGGFFLISKALGLEGNPYLRFLNLIFVLIGIRQAVKTNVEVNNVTGYAKNAGVAFGTSIIGVLLSTLGVLIYIEFIDPEFLSTMNNSFLIGGDVSIFELLFTLVIEGIASSVVGSLIVMQFYKNHGKSEI</sequence>
<protein>
    <submittedName>
        <fullName evidence="2">Membrane protein</fullName>
    </submittedName>
</protein>
<feature type="transmembrane region" description="Helical" evidence="1">
    <location>
        <begin position="97"/>
        <end position="123"/>
    </location>
</feature>
<feature type="transmembrane region" description="Helical" evidence="1">
    <location>
        <begin position="48"/>
        <end position="77"/>
    </location>
</feature>